<evidence type="ECO:0000256" key="2">
    <source>
        <dbReference type="SAM" id="MobiDB-lite"/>
    </source>
</evidence>
<feature type="region of interest" description="Disordered" evidence="2">
    <location>
        <begin position="645"/>
        <end position="693"/>
    </location>
</feature>
<feature type="compositionally biased region" description="Polar residues" evidence="2">
    <location>
        <begin position="675"/>
        <end position="685"/>
    </location>
</feature>
<comment type="caution">
    <text evidence="4">The sequence shown here is derived from an EMBL/GenBank/DDBJ whole genome shotgun (WGS) entry which is preliminary data.</text>
</comment>
<accession>A0ABR4NF28</accession>
<gene>
    <name evidence="4" type="ORF">HK105_202058</name>
</gene>
<sequence>MMHQSDAGRHQPSQAATDMATSLTPPESNVEAVSPELVALLGPNASPMNEALLRLNLGSFWQWVFCFCLVNFDLELGQAIELIYPPIEFSETEKQTIAFSAFPDSNSSEHVGDSCFTFRIRNSNFCKRLYLKEHYPSSQQSSQQQNRSPQPALSTAPMAAESAAAVRGNVGLPVDTDGYTYGFVFFRQQVDKEVRRGYLQKSLVLLTPHPWPGLFLNVVSLLGPELMSSLVADRRTNARTQDPHAPAFQGMALLESACFNVASWPAPPSSLSPELSYFSTVLLLPFLGRALRYSFPPTPRFPQLHELPRQGAHEVITGGTDNLPPALCTPGNFYPLFESSPELLWTCWELMVIGEPIMVVGDTPRSCSELVWALVELIKPIPFGGDFRPYFTIQDSDNQHLTNRTRAPPPGTVLGVTNMVFTKLGSGGALHPHPRRDMAFSRESVIEAQLAKHKPFLSRDKRLLKDLIEAGAQGQPVQAINNMIRRHFTELTDRFLQPLNRYFESLVVGNPAQMTLSCLRSRPEIKPFRQDTFLRQIEQSVPSLPVSAKRPIPDLYRLFLKSPSFAAWLQHRTAEVGREWRQKYFDTICAADIDGWARARLAAHSDVECIDLLLRLRDELDKFSCFFVVEDNHVRYANVPGVPTNAEPSHAQSAKPRPVPYSASPSGAVALGSDGTPSGRPSSPLASGRRAKRRDQDFGVDITSLYNPIITLKLPKCAEMTCSAIDCTPT</sequence>
<evidence type="ECO:0000259" key="3">
    <source>
        <dbReference type="PROSITE" id="PS50211"/>
    </source>
</evidence>
<dbReference type="PROSITE" id="PS50211">
    <property type="entry name" value="DENN"/>
    <property type="match status" value="1"/>
</dbReference>
<evidence type="ECO:0000256" key="1">
    <source>
        <dbReference type="ARBA" id="ARBA00007159"/>
    </source>
</evidence>
<feature type="domain" description="UDENN" evidence="3">
    <location>
        <begin position="65"/>
        <end position="579"/>
    </location>
</feature>
<evidence type="ECO:0000313" key="4">
    <source>
        <dbReference type="EMBL" id="KAL2918131.1"/>
    </source>
</evidence>
<dbReference type="InterPro" id="IPR024224">
    <property type="entry name" value="DENND6"/>
</dbReference>
<comment type="similarity">
    <text evidence="1">Belongs to the DENND6 family.</text>
</comment>
<feature type="region of interest" description="Disordered" evidence="2">
    <location>
        <begin position="1"/>
        <end position="27"/>
    </location>
</feature>
<name>A0ABR4NF28_9FUNG</name>
<protein>
    <recommendedName>
        <fullName evidence="3">UDENN domain-containing protein</fullName>
    </recommendedName>
</protein>
<proteinExistence type="inferred from homology"/>
<dbReference type="EMBL" id="JADGIZ020000007">
    <property type="protein sequence ID" value="KAL2918131.1"/>
    <property type="molecule type" value="Genomic_DNA"/>
</dbReference>
<dbReference type="PANTHER" id="PTHR13677:SF0">
    <property type="entry name" value="LD41638P"/>
    <property type="match status" value="1"/>
</dbReference>
<dbReference type="InterPro" id="IPR037516">
    <property type="entry name" value="Tripartite_DENN"/>
</dbReference>
<dbReference type="Proteomes" id="UP001527925">
    <property type="component" value="Unassembled WGS sequence"/>
</dbReference>
<evidence type="ECO:0000313" key="5">
    <source>
        <dbReference type="Proteomes" id="UP001527925"/>
    </source>
</evidence>
<reference evidence="4 5" key="1">
    <citation type="submission" date="2023-09" db="EMBL/GenBank/DDBJ databases">
        <title>Pangenome analysis of Batrachochytrium dendrobatidis and related Chytrids.</title>
        <authorList>
            <person name="Yacoub M.N."/>
            <person name="Stajich J.E."/>
            <person name="James T.Y."/>
        </authorList>
    </citation>
    <scope>NUCLEOTIDE SEQUENCE [LARGE SCALE GENOMIC DNA]</scope>
    <source>
        <strain evidence="4 5">JEL0888</strain>
    </source>
</reference>
<keyword evidence="5" id="KW-1185">Reference proteome</keyword>
<organism evidence="4 5">
    <name type="scientific">Polyrhizophydium stewartii</name>
    <dbReference type="NCBI Taxonomy" id="2732419"/>
    <lineage>
        <taxon>Eukaryota</taxon>
        <taxon>Fungi</taxon>
        <taxon>Fungi incertae sedis</taxon>
        <taxon>Chytridiomycota</taxon>
        <taxon>Chytridiomycota incertae sedis</taxon>
        <taxon>Chytridiomycetes</taxon>
        <taxon>Rhizophydiales</taxon>
        <taxon>Rhizophydiales incertae sedis</taxon>
        <taxon>Polyrhizophydium</taxon>
    </lineage>
</organism>
<feature type="compositionally biased region" description="Polar residues" evidence="2">
    <location>
        <begin position="11"/>
        <end position="27"/>
    </location>
</feature>
<dbReference type="PANTHER" id="PTHR13677">
    <property type="entry name" value="LD41638P"/>
    <property type="match status" value="1"/>
</dbReference>
<feature type="region of interest" description="Disordered" evidence="2">
    <location>
        <begin position="136"/>
        <end position="155"/>
    </location>
</feature>